<evidence type="ECO:0000313" key="12">
    <source>
        <dbReference type="RefSeq" id="XP_022294509.1"/>
    </source>
</evidence>
<comment type="catalytic activity">
    <reaction evidence="1">
        <text>Thiol-dependent hydrolysis of ester, thioester, amide, peptide and isopeptide bonds formed by the C-terminal Gly of ubiquitin (a 76-residue protein attached to proteins as an intracellular targeting signal).</text>
        <dbReference type="EC" id="3.4.19.12"/>
    </reaction>
</comment>
<sequence>MAYNSDWRVSEMNACILCSSNQNCGKSEINPGLCLQCIRNLIENPYQCHVDSRMNDLNSLILMWRERSLGLFTEPYSGRLCDVCNEVPVMKIKQCKHSLCWDCSKRSVSKDRLLTRCPVVLCKSEFPTESVDYYLHQLKSTMRLALLFVRLKPSRGDMCWKCHRTSDQVYVEFRRCFHRVCQTCVNDIIRDHRADGSSIVSLFDSKVDVFECFEKECDNKIPLIFLKSMSLALNGNTIAVSMFLRLPRVNESGLCSTCEKEKSFIVIAYCGHQLCRSCLQNTTLDIKDKQTVRCRESICKVTPLLCLKTVTNSQIDKILQDNIENFDELNKRGENTDATNRREEESSTASSIRKVEGDEIDQQSRHQSVDPKLRPSYGIKMTCLSCKKMAVVKSEQCSNYWCVDCLKSQIRTRKDGFLKCGDSKCTSTTTMQYVNRFLRTCKTYGSLIPVYIEIIPGTSCCDCKRAAKAIFKAIECDHQFCKVCLKESKDYVFCCPKKDCNSTMDEESSTFLQQCINDKEEEMFMDRLSELKVDCECDSCKAITKKTNKGECGVRIRKCGHFICHHCYNKMRGEENNPTIAKCPANHCVGSFIFHSDQPTTNKDLEDTAAEQKDDSLEVQNSCKDLLNNPSVKDRSDKLTKTNRKKLNFTFQAMKENKGTREKGLPNLGSSCYRNAVYQILAESQGFFSALRSCNESVKEDWTFTLCEILWRISNEESYRGCIDYWLYRMGDEFSKIDNLFVEYRQNDCLSFFTSLLNGIKDEIQERRKQIGEDTITDPTAGFRGQLQDKFTCCKCKKMEFAEPFEFFSLPLPTVDKKDPKIGESLFQFLKAETIEGPLKCKQCHNEQFDKETKIKSFPEVLVLQLGVITELRYSQSKVRRSPKYWETFKGLTNSEHLTKVDTKEFSKYKLYGVIVHIGGMNSGHYYAYVKNLRTDEWELRDDSYVKKVDLETVFDCDAYILFYHKREKVTELP</sequence>
<dbReference type="InterPro" id="IPR050185">
    <property type="entry name" value="Ub_carboxyl-term_hydrolase"/>
</dbReference>
<evidence type="ECO:0000256" key="6">
    <source>
        <dbReference type="PROSITE-ProRule" id="PRU00175"/>
    </source>
</evidence>
<dbReference type="GO" id="GO:0004843">
    <property type="term" value="F:cysteine-type deubiquitinase activity"/>
    <property type="evidence" value="ECO:0007669"/>
    <property type="project" value="UniProtKB-EC"/>
</dbReference>
<dbReference type="InterPro" id="IPR017907">
    <property type="entry name" value="Znf_RING_CS"/>
</dbReference>
<feature type="domain" description="RING-type" evidence="8">
    <location>
        <begin position="81"/>
        <end position="119"/>
    </location>
</feature>
<keyword evidence="10" id="KW-1185">Reference proteome</keyword>
<dbReference type="PANTHER" id="PTHR21646">
    <property type="entry name" value="UBIQUITIN CARBOXYL-TERMINAL HYDROLASE"/>
    <property type="match status" value="1"/>
</dbReference>
<dbReference type="Gene3D" id="3.90.70.10">
    <property type="entry name" value="Cysteine proteinases"/>
    <property type="match status" value="1"/>
</dbReference>
<dbReference type="InterPro" id="IPR028889">
    <property type="entry name" value="USP"/>
</dbReference>
<dbReference type="Proteomes" id="UP000694844">
    <property type="component" value="Chromosome 7"/>
</dbReference>
<dbReference type="RefSeq" id="XP_022294509.1">
    <property type="nucleotide sequence ID" value="XM_022438801.1"/>
</dbReference>
<evidence type="ECO:0000259" key="8">
    <source>
        <dbReference type="PROSITE" id="PS50089"/>
    </source>
</evidence>
<protein>
    <recommendedName>
        <fullName evidence="2">ubiquitinyl hydrolase 1</fullName>
        <ecNumber evidence="2">3.4.19.12</ecNumber>
    </recommendedName>
</protein>
<dbReference type="OrthoDB" id="6159555at2759"/>
<dbReference type="SMART" id="SM00184">
    <property type="entry name" value="RING"/>
    <property type="match status" value="4"/>
</dbReference>
<evidence type="ECO:0000256" key="3">
    <source>
        <dbReference type="ARBA" id="ARBA00022723"/>
    </source>
</evidence>
<feature type="domain" description="RING-type" evidence="8">
    <location>
        <begin position="537"/>
        <end position="587"/>
    </location>
</feature>
<organism evidence="10 11">
    <name type="scientific">Crassostrea virginica</name>
    <name type="common">Eastern oyster</name>
    <dbReference type="NCBI Taxonomy" id="6565"/>
    <lineage>
        <taxon>Eukaryota</taxon>
        <taxon>Metazoa</taxon>
        <taxon>Spiralia</taxon>
        <taxon>Lophotrochozoa</taxon>
        <taxon>Mollusca</taxon>
        <taxon>Bivalvia</taxon>
        <taxon>Autobranchia</taxon>
        <taxon>Pteriomorphia</taxon>
        <taxon>Ostreida</taxon>
        <taxon>Ostreoidea</taxon>
        <taxon>Ostreidae</taxon>
        <taxon>Crassostrea</taxon>
    </lineage>
</organism>
<evidence type="ECO:0000313" key="11">
    <source>
        <dbReference type="RefSeq" id="XP_022294508.1"/>
    </source>
</evidence>
<proteinExistence type="predicted"/>
<evidence type="ECO:0000259" key="9">
    <source>
        <dbReference type="PROSITE" id="PS50235"/>
    </source>
</evidence>
<dbReference type="AlphaFoldDB" id="A0A8B8AUZ6"/>
<dbReference type="InterPro" id="IPR038765">
    <property type="entry name" value="Papain-like_cys_pep_sf"/>
</dbReference>
<dbReference type="GO" id="GO:0008270">
    <property type="term" value="F:zinc ion binding"/>
    <property type="evidence" value="ECO:0007669"/>
    <property type="project" value="UniProtKB-KW"/>
</dbReference>
<evidence type="ECO:0000256" key="5">
    <source>
        <dbReference type="ARBA" id="ARBA00022833"/>
    </source>
</evidence>
<dbReference type="CDD" id="cd02257">
    <property type="entry name" value="Peptidase_C19"/>
    <property type="match status" value="1"/>
</dbReference>
<dbReference type="Pfam" id="PF00443">
    <property type="entry name" value="UCH"/>
    <property type="match status" value="1"/>
</dbReference>
<accession>A0A8B8AUZ6</accession>
<evidence type="ECO:0000256" key="2">
    <source>
        <dbReference type="ARBA" id="ARBA00012759"/>
    </source>
</evidence>
<evidence type="ECO:0000256" key="7">
    <source>
        <dbReference type="SAM" id="MobiDB-lite"/>
    </source>
</evidence>
<evidence type="ECO:0000256" key="4">
    <source>
        <dbReference type="ARBA" id="ARBA00022771"/>
    </source>
</evidence>
<dbReference type="InterPro" id="IPR001394">
    <property type="entry name" value="Peptidase_C19_UCH"/>
</dbReference>
<gene>
    <name evidence="11 12" type="primary">LOC111104711</name>
</gene>
<dbReference type="PROSITE" id="PS00973">
    <property type="entry name" value="USP_2"/>
    <property type="match status" value="1"/>
</dbReference>
<feature type="compositionally biased region" description="Basic and acidic residues" evidence="7">
    <location>
        <begin position="353"/>
        <end position="373"/>
    </location>
</feature>
<name>A0A8B8AUZ6_CRAVI</name>
<keyword evidence="4 6" id="KW-0863">Zinc-finger</keyword>
<dbReference type="KEGG" id="cvn:111104711"/>
<dbReference type="GO" id="GO:0016579">
    <property type="term" value="P:protein deubiquitination"/>
    <property type="evidence" value="ECO:0007669"/>
    <property type="project" value="InterPro"/>
</dbReference>
<dbReference type="PROSITE" id="PS50089">
    <property type="entry name" value="ZF_RING_2"/>
    <property type="match status" value="2"/>
</dbReference>
<feature type="region of interest" description="Disordered" evidence="7">
    <location>
        <begin position="330"/>
        <end position="373"/>
    </location>
</feature>
<keyword evidence="3" id="KW-0479">Metal-binding</keyword>
<dbReference type="PANTHER" id="PTHR21646:SF46">
    <property type="entry name" value="UBIQUITIN CARBOXYL-TERMINAL HYDROLASE"/>
    <property type="match status" value="1"/>
</dbReference>
<evidence type="ECO:0000313" key="10">
    <source>
        <dbReference type="Proteomes" id="UP000694844"/>
    </source>
</evidence>
<reference evidence="11 12" key="1">
    <citation type="submission" date="2025-04" db="UniProtKB">
        <authorList>
            <consortium name="RefSeq"/>
        </authorList>
    </citation>
    <scope>IDENTIFICATION</scope>
    <source>
        <tissue evidence="11 12">Whole sample</tissue>
    </source>
</reference>
<dbReference type="RefSeq" id="XP_022294508.1">
    <property type="nucleotide sequence ID" value="XM_022438800.1"/>
</dbReference>
<dbReference type="PROSITE" id="PS00518">
    <property type="entry name" value="ZF_RING_1"/>
    <property type="match status" value="3"/>
</dbReference>
<dbReference type="InterPro" id="IPR018200">
    <property type="entry name" value="USP_CS"/>
</dbReference>
<feature type="compositionally biased region" description="Basic and acidic residues" evidence="7">
    <location>
        <begin position="330"/>
        <end position="345"/>
    </location>
</feature>
<evidence type="ECO:0000256" key="1">
    <source>
        <dbReference type="ARBA" id="ARBA00000707"/>
    </source>
</evidence>
<dbReference type="SUPFAM" id="SSF57850">
    <property type="entry name" value="RING/U-box"/>
    <property type="match status" value="1"/>
</dbReference>
<dbReference type="SUPFAM" id="SSF54001">
    <property type="entry name" value="Cysteine proteinases"/>
    <property type="match status" value="1"/>
</dbReference>
<dbReference type="EC" id="3.4.19.12" evidence="2"/>
<dbReference type="InterPro" id="IPR001841">
    <property type="entry name" value="Znf_RING"/>
</dbReference>
<dbReference type="PROSITE" id="PS50235">
    <property type="entry name" value="USP_3"/>
    <property type="match status" value="1"/>
</dbReference>
<feature type="domain" description="USP" evidence="9">
    <location>
        <begin position="663"/>
        <end position="967"/>
    </location>
</feature>
<keyword evidence="5" id="KW-0862">Zinc</keyword>
<dbReference type="GeneID" id="111104711"/>